<reference evidence="1" key="1">
    <citation type="submission" date="2020-05" db="UniProtKB">
        <authorList>
            <consortium name="EnsemblMetazoa"/>
        </authorList>
    </citation>
    <scope>IDENTIFICATION</scope>
    <source>
        <strain evidence="1">TTRI</strain>
    </source>
</reference>
<dbReference type="VEuPathDB" id="VectorBase:GAUT034460"/>
<proteinExistence type="predicted"/>
<dbReference type="Proteomes" id="UP000078200">
    <property type="component" value="Unassembled WGS sequence"/>
</dbReference>
<dbReference type="AlphaFoldDB" id="A0A1A9VE90"/>
<organism evidence="1 2">
    <name type="scientific">Glossina austeni</name>
    <name type="common">Savannah tsetse fly</name>
    <dbReference type="NCBI Taxonomy" id="7395"/>
    <lineage>
        <taxon>Eukaryota</taxon>
        <taxon>Metazoa</taxon>
        <taxon>Ecdysozoa</taxon>
        <taxon>Arthropoda</taxon>
        <taxon>Hexapoda</taxon>
        <taxon>Insecta</taxon>
        <taxon>Pterygota</taxon>
        <taxon>Neoptera</taxon>
        <taxon>Endopterygota</taxon>
        <taxon>Diptera</taxon>
        <taxon>Brachycera</taxon>
        <taxon>Muscomorpha</taxon>
        <taxon>Hippoboscoidea</taxon>
        <taxon>Glossinidae</taxon>
        <taxon>Glossina</taxon>
    </lineage>
</organism>
<evidence type="ECO:0000313" key="1">
    <source>
        <dbReference type="EnsemblMetazoa" id="GAUT034460-PA"/>
    </source>
</evidence>
<dbReference type="EnsemblMetazoa" id="GAUT034460-RA">
    <property type="protein sequence ID" value="GAUT034460-PA"/>
    <property type="gene ID" value="GAUT034460"/>
</dbReference>
<name>A0A1A9VE90_GLOAU</name>
<keyword evidence="2" id="KW-1185">Reference proteome</keyword>
<protein>
    <submittedName>
        <fullName evidence="1">Uncharacterized protein</fullName>
    </submittedName>
</protein>
<sequence>MFTYLHLFRTEFRLRFACLEVDQVNLATEKNVEGMNELDIDQFLTADNYELSNEELMNLDIQCADRKGRPVEQTRSFTLQKLCKTMSLIDEALEIFSRNDPERERKSRERSPKIAQPILSDINCNKEMYLEKPKKSVLQILDNWLKNVILFTEQECRGSSWLLWAHFLRSDPLQSVYMRIGRVVNGDQCGNGNSIDIFFISHQSQGTSALIDDQEKKIEPIANQTSDIVHEDILPRYLSWSIIKALTKFCIQCQVLFEAHMFMTNIVNKRLIMLIKSIAVIFKPKYEKIVRRAGAT</sequence>
<evidence type="ECO:0000313" key="2">
    <source>
        <dbReference type="Proteomes" id="UP000078200"/>
    </source>
</evidence>
<accession>A0A1A9VE90</accession>